<name>A0A0D2IM41_9EURO</name>
<dbReference type="EMBL" id="KN848072">
    <property type="protein sequence ID" value="KIX98086.1"/>
    <property type="molecule type" value="Genomic_DNA"/>
</dbReference>
<sequence>MKIARTLVQPIRVLTAAPLSGLKPSLFRQVKNLNRSRSHFTRVKPIEPFSDRWFSSPSRPPRKRSPERFEKQYERLDHLVPLDANHSKFLSDLAEPGLFLEKDFDALQELEEAQRQLAADGTTEMVDNDVAMTDYEEPEDVEMTDVLQPPRWVYWWAPSQTYRFRMLTAARQGDCPPPEFFLPFPHPSARADILQQARKAEVLVSTTACDQVAPEPSATPSDFIPEPDAKDEVAEYFENLEYNIANGIVPPNIDAEAMYPAHPPAATLVDEQVGVEHAQSEDKVVPDEDEREAEPAAPTESKLAESPAETETGPLQDVPNQYRGFLEEAMNFSAEQMKPPPEWWKRIAVNDEDAKKGNKEYVVRSFTQYASWPSFLQVQPQFHCPDPKNPEGAFNTPASCRLSRRREKEERERFSDIRKDHPEVWEAIIGTMLQEGVSIDNMLLCHEGKDEKGNNIDLRPQVLDNQKWCVDNWRFDNLAWHTMQGAPLAPDCSPNFHKAPKRGERSFHETIAYLKSHPESCYLFRILVSEWLESEWNQATFRMIARKAGWCPVAEHQLQRDFIKWVFADADATPMEIFGPVEKCFPERYPRFFAATIEEEGIDYL</sequence>
<feature type="region of interest" description="Disordered" evidence="1">
    <location>
        <begin position="274"/>
        <end position="319"/>
    </location>
</feature>
<dbReference type="RefSeq" id="XP_016632209.1">
    <property type="nucleotide sequence ID" value="XM_016776667.1"/>
</dbReference>
<reference evidence="2 3" key="1">
    <citation type="submission" date="2015-01" db="EMBL/GenBank/DDBJ databases">
        <title>The Genome Sequence of Fonsecaea multimorphosa CBS 102226.</title>
        <authorList>
            <consortium name="The Broad Institute Genomics Platform"/>
            <person name="Cuomo C."/>
            <person name="de Hoog S."/>
            <person name="Gorbushina A."/>
            <person name="Stielow B."/>
            <person name="Teixiera M."/>
            <person name="Abouelleil A."/>
            <person name="Chapman S.B."/>
            <person name="Priest M."/>
            <person name="Young S.K."/>
            <person name="Wortman J."/>
            <person name="Nusbaum C."/>
            <person name="Birren B."/>
        </authorList>
    </citation>
    <scope>NUCLEOTIDE SEQUENCE [LARGE SCALE GENOMIC DNA]</scope>
    <source>
        <strain evidence="2 3">CBS 102226</strain>
    </source>
</reference>
<proteinExistence type="predicted"/>
<dbReference type="Proteomes" id="UP000053411">
    <property type="component" value="Unassembled WGS sequence"/>
</dbReference>
<accession>A0A0D2IM41</accession>
<gene>
    <name evidence="2" type="ORF">Z520_06166</name>
</gene>
<evidence type="ECO:0000313" key="2">
    <source>
        <dbReference type="EMBL" id="KIX98086.1"/>
    </source>
</evidence>
<dbReference type="OrthoDB" id="4136839at2759"/>
<evidence type="ECO:0000256" key="1">
    <source>
        <dbReference type="SAM" id="MobiDB-lite"/>
    </source>
</evidence>
<organism evidence="2 3">
    <name type="scientific">Fonsecaea multimorphosa CBS 102226</name>
    <dbReference type="NCBI Taxonomy" id="1442371"/>
    <lineage>
        <taxon>Eukaryota</taxon>
        <taxon>Fungi</taxon>
        <taxon>Dikarya</taxon>
        <taxon>Ascomycota</taxon>
        <taxon>Pezizomycotina</taxon>
        <taxon>Eurotiomycetes</taxon>
        <taxon>Chaetothyriomycetidae</taxon>
        <taxon>Chaetothyriales</taxon>
        <taxon>Herpotrichiellaceae</taxon>
        <taxon>Fonsecaea</taxon>
    </lineage>
</organism>
<dbReference type="GeneID" id="27711912"/>
<keyword evidence="3" id="KW-1185">Reference proteome</keyword>
<dbReference type="AlphaFoldDB" id="A0A0D2IM41"/>
<evidence type="ECO:0000313" key="3">
    <source>
        <dbReference type="Proteomes" id="UP000053411"/>
    </source>
</evidence>
<dbReference type="VEuPathDB" id="FungiDB:Z520_06166"/>
<protein>
    <submittedName>
        <fullName evidence="2">Uncharacterized protein</fullName>
    </submittedName>
</protein>